<sequence length="164" mass="18887">MNNTRNSIEIYTDAACLIARDKLKMFIFDRDRMDLSATMVMAINRLAEAFPDRDMGAELAMPEAHREAHEQYRAQRRRLATDLDLIIDTLNRDVGSCGLYYELWHPRMMQAIAGHIRRYSVDKAVAAALWATVDCPADGPTEQDWKNASEMESDVWETIQEDME</sequence>
<reference evidence="1 2" key="1">
    <citation type="submission" date="2017-03" db="EMBL/GenBank/DDBJ databases">
        <title>Draft genime sequence of the acidophilic sulfur-oxidizing bacterium Acidithiobacillus sp. SH, isolated from seawater.</title>
        <authorList>
            <person name="Sharmin S."/>
            <person name="Tokuhisa M."/>
            <person name="Kanao T."/>
            <person name="Kamimura K."/>
        </authorList>
    </citation>
    <scope>NUCLEOTIDE SEQUENCE [LARGE SCALE GENOMIC DNA]</scope>
    <source>
        <strain evidence="1 2">SH</strain>
    </source>
</reference>
<name>A0A2I1DPC3_9PROT</name>
<evidence type="ECO:0000313" key="2">
    <source>
        <dbReference type="Proteomes" id="UP000234329"/>
    </source>
</evidence>
<dbReference type="AlphaFoldDB" id="A0A2I1DPC3"/>
<evidence type="ECO:0000313" key="1">
    <source>
        <dbReference type="EMBL" id="PKY11716.1"/>
    </source>
</evidence>
<accession>A0A2I1DPC3</accession>
<organism evidence="1 2">
    <name type="scientific">Acidithiobacillus marinus</name>
    <dbReference type="NCBI Taxonomy" id="187490"/>
    <lineage>
        <taxon>Bacteria</taxon>
        <taxon>Pseudomonadati</taxon>
        <taxon>Pseudomonadota</taxon>
        <taxon>Acidithiobacillia</taxon>
        <taxon>Acidithiobacillales</taxon>
        <taxon>Acidithiobacillaceae</taxon>
        <taxon>Acidithiobacillus</taxon>
    </lineage>
</organism>
<keyword evidence="2" id="KW-1185">Reference proteome</keyword>
<dbReference type="Proteomes" id="UP000234329">
    <property type="component" value="Unassembled WGS sequence"/>
</dbReference>
<dbReference type="EMBL" id="MXAV01000007">
    <property type="protein sequence ID" value="PKY11716.1"/>
    <property type="molecule type" value="Genomic_DNA"/>
</dbReference>
<comment type="caution">
    <text evidence="1">The sequence shown here is derived from an EMBL/GenBank/DDBJ whole genome shotgun (WGS) entry which is preliminary data.</text>
</comment>
<dbReference type="RefSeq" id="WP_101536857.1">
    <property type="nucleotide sequence ID" value="NZ_MXAV01000007.1"/>
</dbReference>
<protein>
    <submittedName>
        <fullName evidence="1">Uncharacterized protein</fullName>
    </submittedName>
</protein>
<dbReference type="InParanoid" id="A0A2I1DPC3"/>
<proteinExistence type="predicted"/>
<gene>
    <name evidence="1" type="ORF">B1757_02700</name>
</gene>